<feature type="transmembrane region" description="Helical" evidence="1">
    <location>
        <begin position="324"/>
        <end position="344"/>
    </location>
</feature>
<evidence type="ECO:0000256" key="1">
    <source>
        <dbReference type="SAM" id="Phobius"/>
    </source>
</evidence>
<accession>A0A6J2YHS5</accession>
<feature type="transmembrane region" description="Helical" evidence="1">
    <location>
        <begin position="625"/>
        <end position="645"/>
    </location>
</feature>
<evidence type="ECO:0000313" key="5">
    <source>
        <dbReference type="Proteomes" id="UP000504635"/>
    </source>
</evidence>
<organism evidence="5 6">
    <name type="scientific">Sitophilus oryzae</name>
    <name type="common">Rice weevil</name>
    <name type="synonym">Curculio oryzae</name>
    <dbReference type="NCBI Taxonomy" id="7048"/>
    <lineage>
        <taxon>Eukaryota</taxon>
        <taxon>Metazoa</taxon>
        <taxon>Ecdysozoa</taxon>
        <taxon>Arthropoda</taxon>
        <taxon>Hexapoda</taxon>
        <taxon>Insecta</taxon>
        <taxon>Pterygota</taxon>
        <taxon>Neoptera</taxon>
        <taxon>Endopterygota</taxon>
        <taxon>Coleoptera</taxon>
        <taxon>Polyphaga</taxon>
        <taxon>Cucujiformia</taxon>
        <taxon>Curculionidae</taxon>
        <taxon>Dryophthorinae</taxon>
        <taxon>Sitophilus</taxon>
    </lineage>
</organism>
<evidence type="ECO:0000313" key="6">
    <source>
        <dbReference type="RefSeq" id="XP_030763573.1"/>
    </source>
</evidence>
<dbReference type="Pfam" id="PF20146">
    <property type="entry name" value="NRF"/>
    <property type="match status" value="1"/>
</dbReference>
<gene>
    <name evidence="6" type="primary">LOC115888128</name>
</gene>
<feature type="transmembrane region" description="Helical" evidence="1">
    <location>
        <begin position="524"/>
        <end position="546"/>
    </location>
</feature>
<feature type="transmembrane region" description="Helical" evidence="1">
    <location>
        <begin position="350"/>
        <end position="373"/>
    </location>
</feature>
<dbReference type="AlphaFoldDB" id="A0A6J2YHS5"/>
<feature type="transmembrane region" description="Helical" evidence="1">
    <location>
        <begin position="666"/>
        <end position="690"/>
    </location>
</feature>
<dbReference type="KEGG" id="soy:115888128"/>
<evidence type="ECO:0000259" key="3">
    <source>
        <dbReference type="Pfam" id="PF01757"/>
    </source>
</evidence>
<feature type="transmembrane region" description="Helical" evidence="1">
    <location>
        <begin position="394"/>
        <end position="412"/>
    </location>
</feature>
<feature type="signal peptide" evidence="2">
    <location>
        <begin position="1"/>
        <end position="23"/>
    </location>
</feature>
<keyword evidence="1" id="KW-0472">Membrane</keyword>
<feature type="transmembrane region" description="Helical" evidence="1">
    <location>
        <begin position="482"/>
        <end position="503"/>
    </location>
</feature>
<dbReference type="PANTHER" id="PTHR11161:SF0">
    <property type="entry name" value="O-ACYLTRANSFERASE LIKE PROTEIN"/>
    <property type="match status" value="1"/>
</dbReference>
<dbReference type="GO" id="GO:0016747">
    <property type="term" value="F:acyltransferase activity, transferring groups other than amino-acyl groups"/>
    <property type="evidence" value="ECO:0007669"/>
    <property type="project" value="InterPro"/>
</dbReference>
<dbReference type="Pfam" id="PF01757">
    <property type="entry name" value="Acyl_transf_3"/>
    <property type="match status" value="1"/>
</dbReference>
<keyword evidence="5" id="KW-1185">Reference proteome</keyword>
<dbReference type="InterPro" id="IPR002656">
    <property type="entry name" value="Acyl_transf_3_dom"/>
</dbReference>
<dbReference type="FunCoup" id="A0A6J2YHS5">
    <property type="interactions" value="5"/>
</dbReference>
<dbReference type="Proteomes" id="UP000504635">
    <property type="component" value="Unplaced"/>
</dbReference>
<feature type="transmembrane region" description="Helical" evidence="1">
    <location>
        <begin position="247"/>
        <end position="266"/>
    </location>
</feature>
<proteinExistence type="predicted"/>
<dbReference type="OrthoDB" id="118951at2759"/>
<dbReference type="RefSeq" id="XP_030763573.1">
    <property type="nucleotide sequence ID" value="XM_030907713.1"/>
</dbReference>
<feature type="domain" description="Nose resistant-to-fluoxetine protein N-terminal" evidence="4">
    <location>
        <begin position="89"/>
        <end position="205"/>
    </location>
</feature>
<evidence type="ECO:0000256" key="2">
    <source>
        <dbReference type="SAM" id="SignalP"/>
    </source>
</evidence>
<keyword evidence="1" id="KW-0812">Transmembrane</keyword>
<dbReference type="InterPro" id="IPR052728">
    <property type="entry name" value="O2_lipid_transport_reg"/>
</dbReference>
<evidence type="ECO:0000259" key="4">
    <source>
        <dbReference type="Pfam" id="PF20146"/>
    </source>
</evidence>
<dbReference type="InParanoid" id="A0A6J2YHS5"/>
<protein>
    <submittedName>
        <fullName evidence="6">Nose resistant to fluoxetine protein 6-like</fullName>
    </submittedName>
</protein>
<feature type="domain" description="Acyltransferase 3" evidence="3">
    <location>
        <begin position="307"/>
        <end position="689"/>
    </location>
</feature>
<feature type="transmembrane region" description="Helical" evidence="1">
    <location>
        <begin position="558"/>
        <end position="582"/>
    </location>
</feature>
<dbReference type="GeneID" id="115888128"/>
<sequence length="722" mass="82599">MRGCLRVSLLVFLTKSAILAVYANEQHGQDEVNEIFTAEDIDFSFTTEKPEETTTIKKKEPVKLNLKQGLAMNQILDTYSLTDASNELCRNHSIEFSMGMRRFESWALDMFDASSKLQSGLLLSNLFEFGNYKQCISIYTDDVENGPLRGKHCTLKVFPDTRLLKKILTFRNVSEKRWDKVKVFVEDASMAWSICVPDSCDVDDVLPHFRKLIRTLTEGLNLTVALRQINCLTAVDQAGASFSGTEVAVIGSFLIYTLLISVLTILDFRSADEKGEENKLFKIFSARRNTINIFAKSSKGPSDLDCVHGIRFLSTCYVIIGHRYLMMMFFPVINSLHIMEWILYYRSTAITGGTLCVDTFFVVSAILVSIGYSKQASKGPINWFMFYFYRYMRITPPLAIVVLWYSTLMQYFGSGPLWNDMLEVIQKPCQEYWLATIMHVQNYVHPYPLCLTQAWYLTCDMQYYYFSPIVLIPLTGDSVYGYINYIAVYLVSMGVTFYFAYINKYNGGVPVTNQLFSTKYFQHFYIAPHVRSSTYIIGLGFGHFLYKTRGRTFKISNGVAFIGWIICILTMLTSLMGCLIFFQEDHDYNRMESTIFLTLSRSSWTMGIVWMIWACVNGYGGPINYVLSLHIFKVLGRISYGMYLLHMGVQYMMSGAAKMPGYFSDFASIYAGFSDLFLMVIMGYIFTILFEAPLIQALNILIKSAENKSEVHPQVTQVVKKF</sequence>
<name>A0A6J2YHS5_SITOR</name>
<dbReference type="InterPro" id="IPR006621">
    <property type="entry name" value="Nose-resist-to-fluoxetine_N"/>
</dbReference>
<keyword evidence="1" id="KW-1133">Transmembrane helix</keyword>
<dbReference type="PANTHER" id="PTHR11161">
    <property type="entry name" value="O-ACYLTRANSFERASE"/>
    <property type="match status" value="1"/>
</dbReference>
<keyword evidence="2" id="KW-0732">Signal</keyword>
<reference evidence="6" key="1">
    <citation type="submission" date="2025-08" db="UniProtKB">
        <authorList>
            <consortium name="RefSeq"/>
        </authorList>
    </citation>
    <scope>IDENTIFICATION</scope>
    <source>
        <tissue evidence="6">Gonads</tissue>
    </source>
</reference>
<feature type="chain" id="PRO_5026795019" evidence="2">
    <location>
        <begin position="24"/>
        <end position="722"/>
    </location>
</feature>